<organism evidence="1 2">
    <name type="scientific">Desulfosarcina widdelii</name>
    <dbReference type="NCBI Taxonomy" id="947919"/>
    <lineage>
        <taxon>Bacteria</taxon>
        <taxon>Pseudomonadati</taxon>
        <taxon>Thermodesulfobacteriota</taxon>
        <taxon>Desulfobacteria</taxon>
        <taxon>Desulfobacterales</taxon>
        <taxon>Desulfosarcinaceae</taxon>
        <taxon>Desulfosarcina</taxon>
    </lineage>
</organism>
<sequence length="224" mass="24223">MIVPITTHTADAQARLLMQYRHSPNIAALIQALYGQPVQGVEDAVASLTGRLSIDDSEGAQLDGIGRIVGTPRAGWSDAIYRILLKARCGQLVSRGTLEDIISVWRIISQAETIRVVEVYPAQVDLYADEPIDGDISQFVYDLMQKVSAAGVEVNFLAIIFSPTNAFGFDPDDPTVNGFSDVDDPTSGGELAYIQMTSERVAISFKDTGGIAFKDTGGITFKDY</sequence>
<name>A0A5K7Z0G7_9BACT</name>
<protein>
    <submittedName>
        <fullName evidence="1">Uncharacterized protein</fullName>
    </submittedName>
</protein>
<dbReference type="EMBL" id="AP021875">
    <property type="protein sequence ID" value="BBO74388.1"/>
    <property type="molecule type" value="Genomic_DNA"/>
</dbReference>
<dbReference type="KEGG" id="dwd:DSCW_18050"/>
<gene>
    <name evidence="1" type="ORF">DSCW_18050</name>
</gene>
<accession>A0A5K7Z0G7</accession>
<evidence type="ECO:0000313" key="2">
    <source>
        <dbReference type="Proteomes" id="UP000427769"/>
    </source>
</evidence>
<dbReference type="AlphaFoldDB" id="A0A5K7Z0G7"/>
<reference evidence="1 2" key="1">
    <citation type="submission" date="2019-11" db="EMBL/GenBank/DDBJ databases">
        <title>Comparative genomics of hydrocarbon-degrading Desulfosarcina strains.</title>
        <authorList>
            <person name="Watanabe M."/>
            <person name="Kojima H."/>
            <person name="Fukui M."/>
        </authorList>
    </citation>
    <scope>NUCLEOTIDE SEQUENCE [LARGE SCALE GENOMIC DNA]</scope>
    <source>
        <strain evidence="1 2">PP31</strain>
    </source>
</reference>
<dbReference type="Pfam" id="PF11041">
    <property type="entry name" value="Phage_Wedge1"/>
    <property type="match status" value="1"/>
</dbReference>
<dbReference type="OrthoDB" id="5465402at2"/>
<dbReference type="RefSeq" id="WP_155303426.1">
    <property type="nucleotide sequence ID" value="NZ_AP021875.1"/>
</dbReference>
<dbReference type="Proteomes" id="UP000427769">
    <property type="component" value="Chromosome"/>
</dbReference>
<evidence type="ECO:0000313" key="1">
    <source>
        <dbReference type="EMBL" id="BBO74388.1"/>
    </source>
</evidence>
<dbReference type="InterPro" id="IPR021283">
    <property type="entry name" value="Phage_Wedge1"/>
</dbReference>
<proteinExistence type="predicted"/>
<keyword evidence="2" id="KW-1185">Reference proteome</keyword>